<accession>U6GAN1</accession>
<dbReference type="VEuPathDB" id="ToxoDB:EAH_00056120"/>
<proteinExistence type="predicted"/>
<protein>
    <submittedName>
        <fullName evidence="2">Uncharacterized protein</fullName>
    </submittedName>
</protein>
<organism evidence="2 3">
    <name type="scientific">Eimeria acervulina</name>
    <name type="common">Coccidian parasite</name>
    <dbReference type="NCBI Taxonomy" id="5801"/>
    <lineage>
        <taxon>Eukaryota</taxon>
        <taxon>Sar</taxon>
        <taxon>Alveolata</taxon>
        <taxon>Apicomplexa</taxon>
        <taxon>Conoidasida</taxon>
        <taxon>Coccidia</taxon>
        <taxon>Eucoccidiorida</taxon>
        <taxon>Eimeriorina</taxon>
        <taxon>Eimeriidae</taxon>
        <taxon>Eimeria</taxon>
    </lineage>
</organism>
<keyword evidence="1" id="KW-0732">Signal</keyword>
<name>U6GAN1_EIMAC</name>
<reference evidence="2" key="2">
    <citation type="submission" date="2013-10" db="EMBL/GenBank/DDBJ databases">
        <authorList>
            <person name="Aslett M."/>
        </authorList>
    </citation>
    <scope>NUCLEOTIDE SEQUENCE [LARGE SCALE GENOMIC DNA]</scope>
    <source>
        <strain evidence="2">Houghton</strain>
    </source>
</reference>
<dbReference type="OrthoDB" id="345913at2759"/>
<dbReference type="EMBL" id="HG670377">
    <property type="protein sequence ID" value="CDI76398.1"/>
    <property type="molecule type" value="Genomic_DNA"/>
</dbReference>
<sequence>MRLCFSLLISLFVVVFSAVCTMHTASAAPSGEDLQQKLQSASQVVEFSHIAGSEGGDTAEVRVRVGSTVAVRVRCTGGHRAVMLSAEKVSAAADSDAAAAAVAAAAEKAKQIPSSSEDVLKLVEEGPPMPEGLSVVLPTPFTGPNAEGLGLVGAPTPYVSTVTVDTAGLYTVLFGSVRPWAPQGGAVFVLTIIAVPE</sequence>
<feature type="signal peptide" evidence="1">
    <location>
        <begin position="1"/>
        <end position="27"/>
    </location>
</feature>
<dbReference type="GeneID" id="25273682"/>
<feature type="chain" id="PRO_5004669728" evidence="1">
    <location>
        <begin position="28"/>
        <end position="197"/>
    </location>
</feature>
<dbReference type="AlphaFoldDB" id="U6GAN1"/>
<keyword evidence="3" id="KW-1185">Reference proteome</keyword>
<evidence type="ECO:0000256" key="1">
    <source>
        <dbReference type="SAM" id="SignalP"/>
    </source>
</evidence>
<evidence type="ECO:0000313" key="3">
    <source>
        <dbReference type="Proteomes" id="UP000018050"/>
    </source>
</evidence>
<dbReference type="Proteomes" id="UP000018050">
    <property type="component" value="Unassembled WGS sequence"/>
</dbReference>
<reference evidence="2" key="1">
    <citation type="submission" date="2013-10" db="EMBL/GenBank/DDBJ databases">
        <title>Genomic analysis of the causative agents of coccidiosis in chickens.</title>
        <authorList>
            <person name="Reid A.J."/>
            <person name="Blake D."/>
            <person name="Billington K."/>
            <person name="Browne H."/>
            <person name="Dunn M."/>
            <person name="Hung S."/>
            <person name="Kawahara F."/>
            <person name="Miranda-Saavedra D."/>
            <person name="Mourier T."/>
            <person name="Nagra H."/>
            <person name="Otto T.D."/>
            <person name="Rawlings N."/>
            <person name="Sanchez A."/>
            <person name="Sanders M."/>
            <person name="Subramaniam C."/>
            <person name="Tay Y."/>
            <person name="Dear P."/>
            <person name="Doerig C."/>
            <person name="Gruber A."/>
            <person name="Parkinson J."/>
            <person name="Shirley M."/>
            <person name="Wan K.L."/>
            <person name="Berriman M."/>
            <person name="Tomley F."/>
            <person name="Pain A."/>
        </authorList>
    </citation>
    <scope>NUCLEOTIDE SEQUENCE [LARGE SCALE GENOMIC DNA]</scope>
    <source>
        <strain evidence="2">Houghton</strain>
    </source>
</reference>
<evidence type="ECO:0000313" key="2">
    <source>
        <dbReference type="EMBL" id="CDI76398.1"/>
    </source>
</evidence>
<dbReference type="RefSeq" id="XP_013253052.1">
    <property type="nucleotide sequence ID" value="XM_013397598.1"/>
</dbReference>
<dbReference type="OMA" id="CTMHTAS"/>
<gene>
    <name evidence="2" type="ORF">EAH_00056120</name>
</gene>